<feature type="transmembrane region" description="Helical" evidence="1">
    <location>
        <begin position="60"/>
        <end position="79"/>
    </location>
</feature>
<sequence length="207" mass="23235">MAVKLCPCMPLEKGVKLLAIIDGIIGITNLLLFSFVLVGLKTHKEEFGLNDEEKQTVGPILIIEMTFSIVQIFMAVKLFDGAKLNDIRKCRTWIIVATILGLMEVCSSLKNGEELNALSFRIFLVAIVYKVYAIFVVLSFTKELAREMPVHSIVNLSATQPVALPEIYNGNQAQHQQVYYTNLECNYQNDKSPPYSSIYNKTETIVP</sequence>
<accession>A0A1D2MDG9</accession>
<protein>
    <submittedName>
        <fullName evidence="2">Uncharacterized protein</fullName>
    </submittedName>
</protein>
<evidence type="ECO:0000313" key="3">
    <source>
        <dbReference type="Proteomes" id="UP000094527"/>
    </source>
</evidence>
<keyword evidence="3" id="KW-1185">Reference proteome</keyword>
<dbReference type="EMBL" id="LJIJ01001697">
    <property type="protein sequence ID" value="ODM91025.1"/>
    <property type="molecule type" value="Genomic_DNA"/>
</dbReference>
<gene>
    <name evidence="2" type="ORF">Ocin01_15657</name>
</gene>
<organism evidence="2 3">
    <name type="scientific">Orchesella cincta</name>
    <name type="common">Springtail</name>
    <name type="synonym">Podura cincta</name>
    <dbReference type="NCBI Taxonomy" id="48709"/>
    <lineage>
        <taxon>Eukaryota</taxon>
        <taxon>Metazoa</taxon>
        <taxon>Ecdysozoa</taxon>
        <taxon>Arthropoda</taxon>
        <taxon>Hexapoda</taxon>
        <taxon>Collembola</taxon>
        <taxon>Entomobryomorpha</taxon>
        <taxon>Entomobryoidea</taxon>
        <taxon>Orchesellidae</taxon>
        <taxon>Orchesellinae</taxon>
        <taxon>Orchesella</taxon>
    </lineage>
</organism>
<dbReference type="AlphaFoldDB" id="A0A1D2MDG9"/>
<comment type="caution">
    <text evidence="2">The sequence shown here is derived from an EMBL/GenBank/DDBJ whole genome shotgun (WGS) entry which is preliminary data.</text>
</comment>
<dbReference type="OrthoDB" id="8296303at2759"/>
<name>A0A1D2MDG9_ORCCI</name>
<reference evidence="2 3" key="1">
    <citation type="journal article" date="2016" name="Genome Biol. Evol.">
        <title>Gene Family Evolution Reflects Adaptation to Soil Environmental Stressors in the Genome of the Collembolan Orchesella cincta.</title>
        <authorList>
            <person name="Faddeeva-Vakhrusheva A."/>
            <person name="Derks M.F."/>
            <person name="Anvar S.Y."/>
            <person name="Agamennone V."/>
            <person name="Suring W."/>
            <person name="Smit S."/>
            <person name="van Straalen N.M."/>
            <person name="Roelofs D."/>
        </authorList>
    </citation>
    <scope>NUCLEOTIDE SEQUENCE [LARGE SCALE GENOMIC DNA]</scope>
    <source>
        <tissue evidence="2">Mixed pool</tissue>
    </source>
</reference>
<feature type="transmembrane region" description="Helical" evidence="1">
    <location>
        <begin position="122"/>
        <end position="141"/>
    </location>
</feature>
<proteinExistence type="predicted"/>
<feature type="transmembrane region" description="Helical" evidence="1">
    <location>
        <begin position="91"/>
        <end position="110"/>
    </location>
</feature>
<dbReference type="Proteomes" id="UP000094527">
    <property type="component" value="Unassembled WGS sequence"/>
</dbReference>
<evidence type="ECO:0000256" key="1">
    <source>
        <dbReference type="SAM" id="Phobius"/>
    </source>
</evidence>
<feature type="transmembrane region" description="Helical" evidence="1">
    <location>
        <begin position="17"/>
        <end position="40"/>
    </location>
</feature>
<keyword evidence="1" id="KW-0472">Membrane</keyword>
<keyword evidence="1" id="KW-0812">Transmembrane</keyword>
<evidence type="ECO:0000313" key="2">
    <source>
        <dbReference type="EMBL" id="ODM91025.1"/>
    </source>
</evidence>
<keyword evidence="1" id="KW-1133">Transmembrane helix</keyword>